<evidence type="ECO:0000256" key="1">
    <source>
        <dbReference type="ARBA" id="ARBA00023125"/>
    </source>
</evidence>
<dbReference type="RefSeq" id="WP_042211556.1">
    <property type="nucleotide sequence ID" value="NZ_CP009285.1"/>
</dbReference>
<dbReference type="CDD" id="cd00090">
    <property type="entry name" value="HTH_ARSR"/>
    <property type="match status" value="1"/>
</dbReference>
<dbReference type="EMBL" id="CP009285">
    <property type="protein sequence ID" value="AIQ57306.1"/>
    <property type="molecule type" value="Genomic_DNA"/>
</dbReference>
<dbReference type="InterPro" id="IPR011991">
    <property type="entry name" value="ArsR-like_HTH"/>
</dbReference>
<dbReference type="OrthoDB" id="9781958at2"/>
<sequence>MKLDLTEHSLPVYEALSSTVRLQMLRLLSEQPMNVKELAGALKLSSAIMTMHVRKLEAAGLIRSHMAPGRSGLQKICTLATEGAEIIFPGQARTQRRGYRKEIPVGHYSDFQIEPTCGLSTTERVIGNFDDPRYFWDQERVNAGILWFGKGFVEYKIPNFLLSSQKPEELVITMEIASEAPSINNNWPSDITFTLNGQRLGFWTSPGDYGDSPGKYTPAWWPALTNQYGLLKQLRITPAGTFMDGQKLSEVTLEQVGIRDKQWTFKVSVEEDAEHIGGLTLFGKGFGNYNEDLVFELFYTDAVEASASPSRTE</sequence>
<accession>A0A089L733</accession>
<proteinExistence type="predicted"/>
<evidence type="ECO:0000313" key="3">
    <source>
        <dbReference type="EMBL" id="AIQ57306.1"/>
    </source>
</evidence>
<dbReference type="InterPro" id="IPR016943">
    <property type="entry name" value="UCP030050_HTH"/>
</dbReference>
<dbReference type="GO" id="GO:0003677">
    <property type="term" value="F:DNA binding"/>
    <property type="evidence" value="ECO:0007669"/>
    <property type="project" value="UniProtKB-KW"/>
</dbReference>
<gene>
    <name evidence="3" type="ORF">PBOR_10485</name>
</gene>
<dbReference type="SMART" id="SM00418">
    <property type="entry name" value="HTH_ARSR"/>
    <property type="match status" value="1"/>
</dbReference>
<keyword evidence="4" id="KW-1185">Reference proteome</keyword>
<name>A0A089L733_PAEBO</name>
<feature type="domain" description="HTH arsR-type" evidence="2">
    <location>
        <begin position="11"/>
        <end position="93"/>
    </location>
</feature>
<dbReference type="Gene3D" id="1.10.10.10">
    <property type="entry name" value="Winged helix-like DNA-binding domain superfamily/Winged helix DNA-binding domain"/>
    <property type="match status" value="1"/>
</dbReference>
<organism evidence="3 4">
    <name type="scientific">Paenibacillus borealis</name>
    <dbReference type="NCBI Taxonomy" id="160799"/>
    <lineage>
        <taxon>Bacteria</taxon>
        <taxon>Bacillati</taxon>
        <taxon>Bacillota</taxon>
        <taxon>Bacilli</taxon>
        <taxon>Bacillales</taxon>
        <taxon>Paenibacillaceae</taxon>
        <taxon>Paenibacillus</taxon>
    </lineage>
</organism>
<dbReference type="Proteomes" id="UP000029518">
    <property type="component" value="Chromosome"/>
</dbReference>
<dbReference type="AlphaFoldDB" id="A0A089L733"/>
<dbReference type="InterPro" id="IPR036388">
    <property type="entry name" value="WH-like_DNA-bd_sf"/>
</dbReference>
<reference evidence="3" key="1">
    <citation type="submission" date="2014-08" db="EMBL/GenBank/DDBJ databases">
        <title>Comparative genomics of the Paenibacillus odorifer group.</title>
        <authorList>
            <person name="den Bakker H.C."/>
            <person name="Tsai Y.-C.Y.-C."/>
            <person name="Martin N."/>
            <person name="Korlach J."/>
            <person name="Wiedmann M."/>
        </authorList>
    </citation>
    <scope>NUCLEOTIDE SEQUENCE [LARGE SCALE GENOMIC DNA]</scope>
    <source>
        <strain evidence="3">DSM 13188</strain>
    </source>
</reference>
<dbReference type="KEGG" id="pbd:PBOR_10485"/>
<dbReference type="SUPFAM" id="SSF46785">
    <property type="entry name" value="Winged helix' DNA-binding domain"/>
    <property type="match status" value="1"/>
</dbReference>
<dbReference type="GO" id="GO:0003700">
    <property type="term" value="F:DNA-binding transcription factor activity"/>
    <property type="evidence" value="ECO:0007669"/>
    <property type="project" value="InterPro"/>
</dbReference>
<dbReference type="InterPro" id="IPR001845">
    <property type="entry name" value="HTH_ArsR_DNA-bd_dom"/>
</dbReference>
<dbReference type="InterPro" id="IPR036390">
    <property type="entry name" value="WH_DNA-bd_sf"/>
</dbReference>
<dbReference type="HOGENOM" id="CLU_902760_0_0_9"/>
<keyword evidence="1" id="KW-0238">DNA-binding</keyword>
<evidence type="ECO:0000259" key="2">
    <source>
        <dbReference type="SMART" id="SM00418"/>
    </source>
</evidence>
<evidence type="ECO:0000313" key="4">
    <source>
        <dbReference type="Proteomes" id="UP000029518"/>
    </source>
</evidence>
<dbReference type="PIRSF" id="PIRSF030050">
    <property type="entry name" value="UCP030050_HTH"/>
    <property type="match status" value="1"/>
</dbReference>
<dbReference type="Pfam" id="PF01022">
    <property type="entry name" value="HTH_5"/>
    <property type="match status" value="1"/>
</dbReference>
<protein>
    <submittedName>
        <fullName evidence="3">ArsR family transcriptional regulator</fullName>
    </submittedName>
</protein>